<sequence length="139" mass="15438">GNYECVNSNEDDYLLDNDSLVSESLISDNLGTESTISDCDVEICPFILDKSSFEKAHIMANADENKEFTLEDLEVENEELDSISVLKPESTESVEGSTYSIESVSNQSLTSCVLIDIIDGRIQCCSKQTERQRPLTQLV</sequence>
<proteinExistence type="predicted"/>
<reference evidence="1" key="1">
    <citation type="submission" date="2021-06" db="EMBL/GenBank/DDBJ databases">
        <authorList>
            <person name="Kallberg Y."/>
            <person name="Tangrot J."/>
            <person name="Rosling A."/>
        </authorList>
    </citation>
    <scope>NUCLEOTIDE SEQUENCE</scope>
    <source>
        <strain evidence="1">MA461A</strain>
    </source>
</reference>
<comment type="caution">
    <text evidence="1">The sequence shown here is derived from an EMBL/GenBank/DDBJ whole genome shotgun (WGS) entry which is preliminary data.</text>
</comment>
<organism evidence="1 2">
    <name type="scientific">Racocetra persica</name>
    <dbReference type="NCBI Taxonomy" id="160502"/>
    <lineage>
        <taxon>Eukaryota</taxon>
        <taxon>Fungi</taxon>
        <taxon>Fungi incertae sedis</taxon>
        <taxon>Mucoromycota</taxon>
        <taxon>Glomeromycotina</taxon>
        <taxon>Glomeromycetes</taxon>
        <taxon>Diversisporales</taxon>
        <taxon>Gigasporaceae</taxon>
        <taxon>Racocetra</taxon>
    </lineage>
</organism>
<evidence type="ECO:0000313" key="2">
    <source>
        <dbReference type="Proteomes" id="UP000789920"/>
    </source>
</evidence>
<feature type="non-terminal residue" evidence="1">
    <location>
        <position position="139"/>
    </location>
</feature>
<gene>
    <name evidence="1" type="ORF">RPERSI_LOCUS20232</name>
</gene>
<keyword evidence="2" id="KW-1185">Reference proteome</keyword>
<protein>
    <submittedName>
        <fullName evidence="1">5274_t:CDS:1</fullName>
    </submittedName>
</protein>
<name>A0ACA9RK40_9GLOM</name>
<dbReference type="EMBL" id="CAJVQC010056765">
    <property type="protein sequence ID" value="CAG8796829.1"/>
    <property type="molecule type" value="Genomic_DNA"/>
</dbReference>
<evidence type="ECO:0000313" key="1">
    <source>
        <dbReference type="EMBL" id="CAG8796829.1"/>
    </source>
</evidence>
<accession>A0ACA9RK40</accession>
<dbReference type="Proteomes" id="UP000789920">
    <property type="component" value="Unassembled WGS sequence"/>
</dbReference>
<feature type="non-terminal residue" evidence="1">
    <location>
        <position position="1"/>
    </location>
</feature>